<dbReference type="GO" id="GO:0016757">
    <property type="term" value="F:glycosyltransferase activity"/>
    <property type="evidence" value="ECO:0007669"/>
    <property type="project" value="UniProtKB-KW"/>
</dbReference>
<evidence type="ECO:0000313" key="3">
    <source>
        <dbReference type="Proteomes" id="UP000316598"/>
    </source>
</evidence>
<proteinExistence type="predicted"/>
<keyword evidence="2" id="KW-0328">Glycosyltransferase</keyword>
<keyword evidence="2" id="KW-0808">Transferase</keyword>
<evidence type="ECO:0000259" key="1">
    <source>
        <dbReference type="Pfam" id="PF13439"/>
    </source>
</evidence>
<comment type="caution">
    <text evidence="2">The sequence shown here is derived from an EMBL/GenBank/DDBJ whole genome shotgun (WGS) entry which is preliminary data.</text>
</comment>
<dbReference type="RefSeq" id="WP_146513021.1">
    <property type="nucleotide sequence ID" value="NZ_SJPI01000001.1"/>
</dbReference>
<evidence type="ECO:0000313" key="2">
    <source>
        <dbReference type="EMBL" id="TWT52692.1"/>
    </source>
</evidence>
<dbReference type="CDD" id="cd03794">
    <property type="entry name" value="GT4_WbuB-like"/>
    <property type="match status" value="1"/>
</dbReference>
<dbReference type="Gene3D" id="3.40.50.2000">
    <property type="entry name" value="Glycogen Phosphorylase B"/>
    <property type="match status" value="2"/>
</dbReference>
<dbReference type="Proteomes" id="UP000316598">
    <property type="component" value="Unassembled WGS sequence"/>
</dbReference>
<dbReference type="Pfam" id="PF13439">
    <property type="entry name" value="Glyco_transf_4"/>
    <property type="match status" value="1"/>
</dbReference>
<organism evidence="2 3">
    <name type="scientific">Rubripirellula amarantea</name>
    <dbReference type="NCBI Taxonomy" id="2527999"/>
    <lineage>
        <taxon>Bacteria</taxon>
        <taxon>Pseudomonadati</taxon>
        <taxon>Planctomycetota</taxon>
        <taxon>Planctomycetia</taxon>
        <taxon>Pirellulales</taxon>
        <taxon>Pirellulaceae</taxon>
        <taxon>Rubripirellula</taxon>
    </lineage>
</organism>
<feature type="domain" description="Glycosyltransferase subfamily 4-like N-terminal" evidence="1">
    <location>
        <begin position="19"/>
        <end position="172"/>
    </location>
</feature>
<dbReference type="PANTHER" id="PTHR12526">
    <property type="entry name" value="GLYCOSYLTRANSFERASE"/>
    <property type="match status" value="1"/>
</dbReference>
<dbReference type="AlphaFoldDB" id="A0A5C5WSD6"/>
<gene>
    <name evidence="2" type="primary">tuaH_1</name>
    <name evidence="2" type="ORF">Pla22_03180</name>
</gene>
<sequence>MKIAYISGSYLPSRQANSIHVMRMSEAMASLGHDVTLYARRGEIDGQSMNVAQLHEFYDVPGTAGLAILPKSRFAQGREFWYALSLRRRISQQKPDLIYGRHTLGLFACRHIARTVYEIHSVRSGLTELIERRLIRSRGFAGVVSITQKLSEDFQHQHSYEAPIHVEPDAVNPVDYDTITPISLPGVDRLKVGYCGHLYPGRGGEFLVELARMLPQMDFHLVGGEPSDIERCQKLSDGLSNLIFHDFVRPQSIPQFLKAFDILVAPYQDRVQAFGKENIAKWISPMKLFEYMDAGKPIVVSDLPVLREVVTHGKTAWMVSTGDLQQWKAALLQLQDVTQRQSLGMAAQKLVRSDFTWNARAQRIFKRLSTTAEMSDS</sequence>
<dbReference type="OrthoDB" id="9811902at2"/>
<dbReference type="InterPro" id="IPR028098">
    <property type="entry name" value="Glyco_trans_4-like_N"/>
</dbReference>
<dbReference type="PANTHER" id="PTHR12526:SF630">
    <property type="entry name" value="GLYCOSYLTRANSFERASE"/>
    <property type="match status" value="1"/>
</dbReference>
<dbReference type="EMBL" id="SJPI01000001">
    <property type="protein sequence ID" value="TWT52692.1"/>
    <property type="molecule type" value="Genomic_DNA"/>
</dbReference>
<dbReference type="Pfam" id="PF13692">
    <property type="entry name" value="Glyco_trans_1_4"/>
    <property type="match status" value="1"/>
</dbReference>
<protein>
    <submittedName>
        <fullName evidence="2">Putative teichuronic acid biosynthesis glycosyltransferase TuaH</fullName>
        <ecNumber evidence="2">2.4.-.-</ecNumber>
    </submittedName>
</protein>
<name>A0A5C5WSD6_9BACT</name>
<dbReference type="EC" id="2.4.-.-" evidence="2"/>
<accession>A0A5C5WSD6</accession>
<reference evidence="2 3" key="1">
    <citation type="submission" date="2019-02" db="EMBL/GenBank/DDBJ databases">
        <title>Deep-cultivation of Planctomycetes and their phenomic and genomic characterization uncovers novel biology.</title>
        <authorList>
            <person name="Wiegand S."/>
            <person name="Jogler M."/>
            <person name="Boedeker C."/>
            <person name="Pinto D."/>
            <person name="Vollmers J."/>
            <person name="Rivas-Marin E."/>
            <person name="Kohn T."/>
            <person name="Peeters S.H."/>
            <person name="Heuer A."/>
            <person name="Rast P."/>
            <person name="Oberbeckmann S."/>
            <person name="Bunk B."/>
            <person name="Jeske O."/>
            <person name="Meyerdierks A."/>
            <person name="Storesund J.E."/>
            <person name="Kallscheuer N."/>
            <person name="Luecker S."/>
            <person name="Lage O.M."/>
            <person name="Pohl T."/>
            <person name="Merkel B.J."/>
            <person name="Hornburger P."/>
            <person name="Mueller R.-W."/>
            <person name="Bruemmer F."/>
            <person name="Labrenz M."/>
            <person name="Spormann A.M."/>
            <person name="Op Den Camp H."/>
            <person name="Overmann J."/>
            <person name="Amann R."/>
            <person name="Jetten M.S.M."/>
            <person name="Mascher T."/>
            <person name="Medema M.H."/>
            <person name="Devos D.P."/>
            <person name="Kaster A.-K."/>
            <person name="Ovreas L."/>
            <person name="Rohde M."/>
            <person name="Galperin M.Y."/>
            <person name="Jogler C."/>
        </authorList>
    </citation>
    <scope>NUCLEOTIDE SEQUENCE [LARGE SCALE GENOMIC DNA]</scope>
    <source>
        <strain evidence="2 3">Pla22</strain>
    </source>
</reference>
<dbReference type="SUPFAM" id="SSF53756">
    <property type="entry name" value="UDP-Glycosyltransferase/glycogen phosphorylase"/>
    <property type="match status" value="1"/>
</dbReference>
<keyword evidence="3" id="KW-1185">Reference proteome</keyword>